<evidence type="ECO:0000256" key="5">
    <source>
        <dbReference type="ARBA" id="ARBA00022989"/>
    </source>
</evidence>
<comment type="subcellular location">
    <subcellularLocation>
        <location evidence="1">Cell membrane</location>
        <topology evidence="1">Multi-pass membrane protein</topology>
    </subcellularLocation>
</comment>
<accession>A0A2H1JE58</accession>
<dbReference type="SMART" id="SM00382">
    <property type="entry name" value="AAA"/>
    <property type="match status" value="1"/>
</dbReference>
<evidence type="ECO:0000259" key="8">
    <source>
        <dbReference type="PROSITE" id="PS50893"/>
    </source>
</evidence>
<dbReference type="Proteomes" id="UP000234641">
    <property type="component" value="Unassembled WGS sequence"/>
</dbReference>
<feature type="transmembrane region" description="Helical" evidence="7">
    <location>
        <begin position="149"/>
        <end position="177"/>
    </location>
</feature>
<evidence type="ECO:0000256" key="7">
    <source>
        <dbReference type="SAM" id="Phobius"/>
    </source>
</evidence>
<feature type="domain" description="ABC transmembrane type-1" evidence="9">
    <location>
        <begin position="27"/>
        <end position="303"/>
    </location>
</feature>
<dbReference type="Gene3D" id="1.20.1560.10">
    <property type="entry name" value="ABC transporter type 1, transmembrane domain"/>
    <property type="match status" value="1"/>
</dbReference>
<dbReference type="Gene3D" id="3.40.50.300">
    <property type="entry name" value="P-loop containing nucleotide triphosphate hydrolases"/>
    <property type="match status" value="1"/>
</dbReference>
<dbReference type="Pfam" id="PF00664">
    <property type="entry name" value="ABC_membrane"/>
    <property type="match status" value="1"/>
</dbReference>
<dbReference type="GO" id="GO:0005886">
    <property type="term" value="C:plasma membrane"/>
    <property type="evidence" value="ECO:0007669"/>
    <property type="project" value="UniProtKB-SubCell"/>
</dbReference>
<evidence type="ECO:0000313" key="11">
    <source>
        <dbReference type="Proteomes" id="UP000234641"/>
    </source>
</evidence>
<dbReference type="GeneID" id="303220166"/>
<evidence type="ECO:0000256" key="1">
    <source>
        <dbReference type="ARBA" id="ARBA00004651"/>
    </source>
</evidence>
<feature type="transmembrane region" description="Helical" evidence="7">
    <location>
        <begin position="257"/>
        <end position="288"/>
    </location>
</feature>
<dbReference type="PANTHER" id="PTHR24221:SF590">
    <property type="entry name" value="COMPONENT LINKED WITH THE ASSEMBLY OF CYTOCHROME' TRANSPORT TRANSMEMBRANE ATP-BINDING PROTEIN ABC TRANSPORTER CYDD-RELATED"/>
    <property type="match status" value="1"/>
</dbReference>
<dbReference type="SUPFAM" id="SSF90123">
    <property type="entry name" value="ABC transporter transmembrane region"/>
    <property type="match status" value="1"/>
</dbReference>
<dbReference type="InterPro" id="IPR027417">
    <property type="entry name" value="P-loop_NTPase"/>
</dbReference>
<dbReference type="PANTHER" id="PTHR24221">
    <property type="entry name" value="ATP-BINDING CASSETTE SUB-FAMILY B"/>
    <property type="match status" value="1"/>
</dbReference>
<keyword evidence="6 7" id="KW-0472">Membrane</keyword>
<evidence type="ECO:0000313" key="10">
    <source>
        <dbReference type="EMBL" id="SMX85776.1"/>
    </source>
</evidence>
<dbReference type="AlphaFoldDB" id="A0A2H1JE58"/>
<dbReference type="InterPro" id="IPR003593">
    <property type="entry name" value="AAA+_ATPase"/>
</dbReference>
<proteinExistence type="predicted"/>
<evidence type="ECO:0000256" key="4">
    <source>
        <dbReference type="ARBA" id="ARBA00022840"/>
    </source>
</evidence>
<dbReference type="PROSITE" id="PS00211">
    <property type="entry name" value="ABC_TRANSPORTER_1"/>
    <property type="match status" value="1"/>
</dbReference>
<dbReference type="SUPFAM" id="SSF52540">
    <property type="entry name" value="P-loop containing nucleoside triphosphate hydrolases"/>
    <property type="match status" value="1"/>
</dbReference>
<dbReference type="RefSeq" id="WP_101554997.1">
    <property type="nucleotide sequence ID" value="NZ_FXYY01000011.1"/>
</dbReference>
<keyword evidence="2 7" id="KW-0812">Transmembrane</keyword>
<dbReference type="InterPro" id="IPR003439">
    <property type="entry name" value="ABC_transporter-like_ATP-bd"/>
</dbReference>
<dbReference type="PROSITE" id="PS50929">
    <property type="entry name" value="ABC_TM1F"/>
    <property type="match status" value="1"/>
</dbReference>
<keyword evidence="3" id="KW-0547">Nucleotide-binding</keyword>
<protein>
    <submittedName>
        <fullName evidence="10">ATP-binding cassette, subfamily B</fullName>
    </submittedName>
</protein>
<dbReference type="GO" id="GO:0005524">
    <property type="term" value="F:ATP binding"/>
    <property type="evidence" value="ECO:0007669"/>
    <property type="project" value="UniProtKB-KW"/>
</dbReference>
<evidence type="ECO:0000259" key="9">
    <source>
        <dbReference type="PROSITE" id="PS50929"/>
    </source>
</evidence>
<feature type="transmembrane region" description="Helical" evidence="7">
    <location>
        <begin position="26"/>
        <end position="47"/>
    </location>
</feature>
<name>A0A2H1JE58_BRELN</name>
<dbReference type="InterPro" id="IPR017871">
    <property type="entry name" value="ABC_transporter-like_CS"/>
</dbReference>
<feature type="transmembrane region" description="Helical" evidence="7">
    <location>
        <begin position="59"/>
        <end position="76"/>
    </location>
</feature>
<dbReference type="InterPro" id="IPR036640">
    <property type="entry name" value="ABC1_TM_sf"/>
</dbReference>
<dbReference type="Pfam" id="PF00005">
    <property type="entry name" value="ABC_tran"/>
    <property type="match status" value="1"/>
</dbReference>
<dbReference type="EMBL" id="FXYY01000011">
    <property type="protein sequence ID" value="SMX85776.1"/>
    <property type="molecule type" value="Genomic_DNA"/>
</dbReference>
<dbReference type="GO" id="GO:0140359">
    <property type="term" value="F:ABC-type transporter activity"/>
    <property type="evidence" value="ECO:0007669"/>
    <property type="project" value="InterPro"/>
</dbReference>
<organism evidence="10 11">
    <name type="scientific">Brevibacterium linens ATCC 9172</name>
    <dbReference type="NCBI Taxonomy" id="1255617"/>
    <lineage>
        <taxon>Bacteria</taxon>
        <taxon>Bacillati</taxon>
        <taxon>Actinomycetota</taxon>
        <taxon>Actinomycetes</taxon>
        <taxon>Micrococcales</taxon>
        <taxon>Brevibacteriaceae</taxon>
        <taxon>Brevibacterium</taxon>
    </lineage>
</organism>
<dbReference type="PROSITE" id="PS50893">
    <property type="entry name" value="ABC_TRANSPORTER_2"/>
    <property type="match status" value="1"/>
</dbReference>
<feature type="domain" description="ABC transporter" evidence="8">
    <location>
        <begin position="338"/>
        <end position="559"/>
    </location>
</feature>
<evidence type="ECO:0000256" key="6">
    <source>
        <dbReference type="ARBA" id="ARBA00023136"/>
    </source>
</evidence>
<dbReference type="InterPro" id="IPR039421">
    <property type="entry name" value="Type_1_exporter"/>
</dbReference>
<keyword evidence="5 7" id="KW-1133">Transmembrane helix</keyword>
<reference evidence="10 11" key="1">
    <citation type="submission" date="2017-03" db="EMBL/GenBank/DDBJ databases">
        <authorList>
            <person name="Afonso C.L."/>
            <person name="Miller P.J."/>
            <person name="Scott M.A."/>
            <person name="Spackman E."/>
            <person name="Goraichik I."/>
            <person name="Dimitrov K.M."/>
            <person name="Suarez D.L."/>
            <person name="Swayne D.E."/>
        </authorList>
    </citation>
    <scope>NUCLEOTIDE SEQUENCE [LARGE SCALE GENOMIC DNA]</scope>
    <source>
        <strain evidence="10 11">ATCC 9172</strain>
    </source>
</reference>
<dbReference type="InterPro" id="IPR011527">
    <property type="entry name" value="ABC1_TM_dom"/>
</dbReference>
<gene>
    <name evidence="10" type="ORF">BLIN9172_02059</name>
</gene>
<sequence length="559" mass="58991">MSSTALLLRTLHPAARPLVRSGLWEGLAATARTGFGFALACIVLIAVTGQVSDSRSPSMVLLLTMCLLLSMLAWWGQWRGSVCAHRADSQLQRHLRSRSLTAIEARPLSWVDENGGVGLKRLVDDDIGTLHHLVAHAYGYLISAAVQTLLGLAMLIALAPLATVLALVPAALALILATRQRRSMPAQMRRLEAAAAGVDRAAVEFASGTAELKMFGRTEEGLARFTRASDHYGTFVRAWARTVTPTMTAQSVLLSTLAVWAVLAGGISVGLFTLAELVIVAIVLPLLLSPAEALAFAGQQVADAREAAARIDALLAPPLAPLHEQPAAEPPFADAEKLEISDLTVKIGSTEILSRITAELPVGGLTVLTGASGAGKSTLLETLAGLLTPTEGHITGVEGARIAALWQTPFLLRSTVVENLRLARPEASEADCRQAAMAAGIHDVLAALPQGYQTVLGGNRSLSGGERQRLCLARCLVACPDVLLLDEPTASLDAASARIIDDAVHSLRGKCTIIRADHRQEALEKADLIITLESGRLAAAHEPKDLVSSPGDEEKGSDR</sequence>
<evidence type="ECO:0000256" key="3">
    <source>
        <dbReference type="ARBA" id="ARBA00022741"/>
    </source>
</evidence>
<dbReference type="GO" id="GO:0016887">
    <property type="term" value="F:ATP hydrolysis activity"/>
    <property type="evidence" value="ECO:0007669"/>
    <property type="project" value="InterPro"/>
</dbReference>
<keyword evidence="4 10" id="KW-0067">ATP-binding</keyword>
<evidence type="ECO:0000256" key="2">
    <source>
        <dbReference type="ARBA" id="ARBA00022692"/>
    </source>
</evidence>